<dbReference type="EMBL" id="CADIJR010000128">
    <property type="protein sequence ID" value="CAB3714856.1"/>
    <property type="molecule type" value="Genomic_DNA"/>
</dbReference>
<proteinExistence type="predicted"/>
<evidence type="ECO:0000256" key="1">
    <source>
        <dbReference type="SAM" id="MobiDB-lite"/>
    </source>
</evidence>
<sequence>MAVAGAVAGVARVPGRQRAAQRQGQAQVDGHGQRDAFQRQPGLGDGGIDDGHQLLVADGDGQGAVLDQRQALVGIGGQGHARGIGCDDVAQHAPGRQRHGLAGFHQAHRHSPHRGAHDVGDVGGMEHHQADHQRGEFDAGLPAALQAQATPDGQVDGDAGQPCPGQRRRRQRGPGRGAAQAVAQAPAEQQGARRRQRVGQPAVQRRQRQAAVRQQHRGQWRPRLARVRQPQQEAIPDEQLQQHRGVAQRRDDQGGGARGQRTRRQPQQAQADAQQRRHRNRHQRHREGVDQAGGDRHPVGIVGRHRQQAFRNAEAGRLEQEAEAAADAARRLRGLDVQQQQRGQGGQPQRPGREGQPAPPGGAPWRGMNRDHVGPGRRRRMRKRERKKRHGRARGPAWRRHASTRSRGLTGTAANTAGRPGSTARSGRAPA</sequence>
<feature type="compositionally biased region" description="Basic residues" evidence="1">
    <location>
        <begin position="375"/>
        <end position="404"/>
    </location>
</feature>
<feature type="compositionally biased region" description="Low complexity" evidence="1">
    <location>
        <begin position="338"/>
        <end position="356"/>
    </location>
</feature>
<reference evidence="2 3" key="1">
    <citation type="submission" date="2020-04" db="EMBL/GenBank/DDBJ databases">
        <authorList>
            <person name="De Canck E."/>
        </authorList>
    </citation>
    <scope>NUCLEOTIDE SEQUENCE [LARGE SCALE GENOMIC DNA]</scope>
    <source>
        <strain evidence="2 3">LMG 26845</strain>
    </source>
</reference>
<keyword evidence="3" id="KW-1185">Reference proteome</keyword>
<evidence type="ECO:0000313" key="3">
    <source>
        <dbReference type="Proteomes" id="UP000507979"/>
    </source>
</evidence>
<accession>A0A6J5BT20</accession>
<dbReference type="AlphaFoldDB" id="A0A6J5BT20"/>
<feature type="region of interest" description="Disordered" evidence="1">
    <location>
        <begin position="106"/>
        <end position="133"/>
    </location>
</feature>
<gene>
    <name evidence="2" type="ORF">LMG26845_05982</name>
</gene>
<feature type="compositionally biased region" description="Basic and acidic residues" evidence="1">
    <location>
        <begin position="286"/>
        <end position="298"/>
    </location>
</feature>
<evidence type="ECO:0000313" key="2">
    <source>
        <dbReference type="EMBL" id="CAB3714856.1"/>
    </source>
</evidence>
<feature type="compositionally biased region" description="Low complexity" evidence="1">
    <location>
        <begin position="177"/>
        <end position="190"/>
    </location>
</feature>
<protein>
    <submittedName>
        <fullName evidence="2">Uncharacterized protein</fullName>
    </submittedName>
</protein>
<feature type="compositionally biased region" description="Polar residues" evidence="1">
    <location>
        <begin position="405"/>
        <end position="415"/>
    </location>
</feature>
<feature type="compositionally biased region" description="Basic and acidic residues" evidence="1">
    <location>
        <begin position="115"/>
        <end position="133"/>
    </location>
</feature>
<organism evidence="2 3">
    <name type="scientific">Achromobacter insuavis</name>
    <dbReference type="NCBI Taxonomy" id="1287735"/>
    <lineage>
        <taxon>Bacteria</taxon>
        <taxon>Pseudomonadati</taxon>
        <taxon>Pseudomonadota</taxon>
        <taxon>Betaproteobacteria</taxon>
        <taxon>Burkholderiales</taxon>
        <taxon>Alcaligenaceae</taxon>
        <taxon>Achromobacter</taxon>
    </lineage>
</organism>
<feature type="compositionally biased region" description="Basic residues" evidence="1">
    <location>
        <begin position="276"/>
        <end position="285"/>
    </location>
</feature>
<name>A0A6J5BT20_9BURK</name>
<feature type="region of interest" description="Disordered" evidence="1">
    <location>
        <begin position="1"/>
        <end position="52"/>
    </location>
</feature>
<feature type="compositionally biased region" description="Low complexity" evidence="1">
    <location>
        <begin position="198"/>
        <end position="213"/>
    </location>
</feature>
<feature type="compositionally biased region" description="Low complexity" evidence="1">
    <location>
        <begin position="1"/>
        <end position="28"/>
    </location>
</feature>
<feature type="region of interest" description="Disordered" evidence="1">
    <location>
        <begin position="150"/>
        <end position="431"/>
    </location>
</feature>
<dbReference type="Proteomes" id="UP000507979">
    <property type="component" value="Unassembled WGS sequence"/>
</dbReference>
<feature type="compositionally biased region" description="Basic residues" evidence="1">
    <location>
        <begin position="214"/>
        <end position="226"/>
    </location>
</feature>